<accession>A0A0F9HRV4</accession>
<keyword evidence="1" id="KW-0472">Membrane</keyword>
<protein>
    <submittedName>
        <fullName evidence="2">Uncharacterized protein</fullName>
    </submittedName>
</protein>
<proteinExistence type="predicted"/>
<feature type="transmembrane region" description="Helical" evidence="1">
    <location>
        <begin position="16"/>
        <end position="44"/>
    </location>
</feature>
<sequence>MNFNSLDKFNEKKKNIVFIFVILAIILAFIMAGLLQGLISLTLWAGKLLIKHWAKILIGLVVLLFLKRIL</sequence>
<name>A0A0F9HRV4_9ZZZZ</name>
<keyword evidence="1" id="KW-1133">Transmembrane helix</keyword>
<dbReference type="AlphaFoldDB" id="A0A0F9HRV4"/>
<evidence type="ECO:0000256" key="1">
    <source>
        <dbReference type="SAM" id="Phobius"/>
    </source>
</evidence>
<gene>
    <name evidence="2" type="ORF">LCGC14_2030800</name>
</gene>
<dbReference type="EMBL" id="LAZR01023632">
    <property type="protein sequence ID" value="KKL77852.1"/>
    <property type="molecule type" value="Genomic_DNA"/>
</dbReference>
<organism evidence="2">
    <name type="scientific">marine sediment metagenome</name>
    <dbReference type="NCBI Taxonomy" id="412755"/>
    <lineage>
        <taxon>unclassified sequences</taxon>
        <taxon>metagenomes</taxon>
        <taxon>ecological metagenomes</taxon>
    </lineage>
</organism>
<evidence type="ECO:0000313" key="2">
    <source>
        <dbReference type="EMBL" id="KKL77852.1"/>
    </source>
</evidence>
<comment type="caution">
    <text evidence="2">The sequence shown here is derived from an EMBL/GenBank/DDBJ whole genome shotgun (WGS) entry which is preliminary data.</text>
</comment>
<feature type="non-terminal residue" evidence="2">
    <location>
        <position position="70"/>
    </location>
</feature>
<keyword evidence="1" id="KW-0812">Transmembrane</keyword>
<reference evidence="2" key="1">
    <citation type="journal article" date="2015" name="Nature">
        <title>Complex archaea that bridge the gap between prokaryotes and eukaryotes.</title>
        <authorList>
            <person name="Spang A."/>
            <person name="Saw J.H."/>
            <person name="Jorgensen S.L."/>
            <person name="Zaremba-Niedzwiedzka K."/>
            <person name="Martijn J."/>
            <person name="Lind A.E."/>
            <person name="van Eijk R."/>
            <person name="Schleper C."/>
            <person name="Guy L."/>
            <person name="Ettema T.J."/>
        </authorList>
    </citation>
    <scope>NUCLEOTIDE SEQUENCE</scope>
</reference>
<feature type="transmembrane region" description="Helical" evidence="1">
    <location>
        <begin position="50"/>
        <end position="66"/>
    </location>
</feature>